<protein>
    <submittedName>
        <fullName evidence="3">3'-phosphoesterase</fullName>
    </submittedName>
</protein>
<dbReference type="AlphaFoldDB" id="A0A7K1Y7V6"/>
<feature type="domain" description="DNA ligase D 3'-phosphoesterase" evidence="2">
    <location>
        <begin position="34"/>
        <end position="145"/>
    </location>
</feature>
<dbReference type="EMBL" id="WVHT01000002">
    <property type="protein sequence ID" value="MXV50663.1"/>
    <property type="molecule type" value="Genomic_DNA"/>
</dbReference>
<proteinExistence type="predicted"/>
<dbReference type="PANTHER" id="PTHR39465:SF1">
    <property type="entry name" value="DNA LIGASE D 3'-PHOSPHOESTERASE DOMAIN-CONTAINING PROTEIN"/>
    <property type="match status" value="1"/>
</dbReference>
<accession>A0A7K1Y7V6</accession>
<evidence type="ECO:0000313" key="4">
    <source>
        <dbReference type="Proteomes" id="UP000466586"/>
    </source>
</evidence>
<organism evidence="3 4">
    <name type="scientific">Hufsiella arboris</name>
    <dbReference type="NCBI Taxonomy" id="2695275"/>
    <lineage>
        <taxon>Bacteria</taxon>
        <taxon>Pseudomonadati</taxon>
        <taxon>Bacteroidota</taxon>
        <taxon>Sphingobacteriia</taxon>
        <taxon>Sphingobacteriales</taxon>
        <taxon>Sphingobacteriaceae</taxon>
        <taxon>Hufsiella</taxon>
    </lineage>
</organism>
<name>A0A7K1Y7V6_9SPHI</name>
<evidence type="ECO:0000313" key="3">
    <source>
        <dbReference type="EMBL" id="MXV50663.1"/>
    </source>
</evidence>
<dbReference type="NCBIfam" id="TIGR02777">
    <property type="entry name" value="LigD_PE_dom"/>
    <property type="match status" value="1"/>
</dbReference>
<feature type="region of interest" description="Disordered" evidence="1">
    <location>
        <begin position="1"/>
        <end position="21"/>
    </location>
</feature>
<evidence type="ECO:0000259" key="2">
    <source>
        <dbReference type="Pfam" id="PF13298"/>
    </source>
</evidence>
<dbReference type="PANTHER" id="PTHR39465">
    <property type="entry name" value="DNA LIGASE D, 3'-PHOSPHOESTERASE DOMAIN"/>
    <property type="match status" value="1"/>
</dbReference>
<dbReference type="RefSeq" id="WP_160843822.1">
    <property type="nucleotide sequence ID" value="NZ_WVHT01000002.1"/>
</dbReference>
<sequence length="191" mass="22143">MSLKKYSEKRNFEETSEPKAEIKKSTKKLRFVVQRHHASRLHYDFRLEMDGVLKSWAIPKGPSLNPSDKRLAMMVEDHPYDYRTFEGTIPEGNYGAGTVSVFDEGTYEPLRENVDEKGLLKELKQGDLKFILHGNILKGEFALVRFKNAEDNSWLLIKHKDDHAVTQKFDSENLVPEAIKKKGIEWKKAHQ</sequence>
<reference evidence="3 4" key="1">
    <citation type="submission" date="2019-11" db="EMBL/GenBank/DDBJ databases">
        <title>Pedobacter sp. HMF7647 Genome sequencing and assembly.</title>
        <authorList>
            <person name="Kang H."/>
            <person name="Kim H."/>
            <person name="Joh K."/>
        </authorList>
    </citation>
    <scope>NUCLEOTIDE SEQUENCE [LARGE SCALE GENOMIC DNA]</scope>
    <source>
        <strain evidence="3 4">HMF7647</strain>
    </source>
</reference>
<keyword evidence="4" id="KW-1185">Reference proteome</keyword>
<gene>
    <name evidence="3" type="ORF">GS399_06730</name>
</gene>
<dbReference type="InterPro" id="IPR014144">
    <property type="entry name" value="LigD_PE_domain"/>
</dbReference>
<comment type="caution">
    <text evidence="3">The sequence shown here is derived from an EMBL/GenBank/DDBJ whole genome shotgun (WGS) entry which is preliminary data.</text>
</comment>
<evidence type="ECO:0000256" key="1">
    <source>
        <dbReference type="SAM" id="MobiDB-lite"/>
    </source>
</evidence>
<dbReference type="Proteomes" id="UP000466586">
    <property type="component" value="Unassembled WGS sequence"/>
</dbReference>
<dbReference type="Pfam" id="PF13298">
    <property type="entry name" value="LigD_N"/>
    <property type="match status" value="1"/>
</dbReference>